<dbReference type="AlphaFoldDB" id="T1IW06"/>
<evidence type="ECO:0000256" key="6">
    <source>
        <dbReference type="PROSITE-ProRule" id="PRU00779"/>
    </source>
</evidence>
<dbReference type="Gene3D" id="2.60.40.1760">
    <property type="entry name" value="glycosyl hydrolase (family 31)"/>
    <property type="match status" value="1"/>
</dbReference>
<dbReference type="InterPro" id="IPR017853">
    <property type="entry name" value="GH"/>
</dbReference>
<evidence type="ECO:0000259" key="8">
    <source>
        <dbReference type="PROSITE" id="PS51448"/>
    </source>
</evidence>
<feature type="domain" description="P-type" evidence="8">
    <location>
        <begin position="40"/>
        <end position="87"/>
    </location>
</feature>
<comment type="caution">
    <text evidence="6">Lacks conserved residue(s) required for the propagation of feature annotation.</text>
</comment>
<name>T1IW06_STRMM</name>
<dbReference type="GO" id="GO:0016020">
    <property type="term" value="C:membrane"/>
    <property type="evidence" value="ECO:0007669"/>
    <property type="project" value="UniProtKB-SubCell"/>
</dbReference>
<keyword evidence="10" id="KW-1185">Reference proteome</keyword>
<evidence type="ECO:0000256" key="3">
    <source>
        <dbReference type="ARBA" id="ARBA00023136"/>
    </source>
</evidence>
<dbReference type="Gene3D" id="3.20.20.80">
    <property type="entry name" value="Glycosidases"/>
    <property type="match status" value="1"/>
</dbReference>
<evidence type="ECO:0000256" key="1">
    <source>
        <dbReference type="ARBA" id="ARBA00004370"/>
    </source>
</evidence>
<evidence type="ECO:0000256" key="7">
    <source>
        <dbReference type="RuleBase" id="RU361185"/>
    </source>
</evidence>
<dbReference type="HOGENOM" id="CLU_329626_0_0_1"/>
<evidence type="ECO:0000256" key="2">
    <source>
        <dbReference type="ARBA" id="ARBA00007806"/>
    </source>
</evidence>
<dbReference type="InterPro" id="IPR000322">
    <property type="entry name" value="Glyco_hydro_31_TIM"/>
</dbReference>
<dbReference type="InterPro" id="IPR013780">
    <property type="entry name" value="Glyco_hydro_b"/>
</dbReference>
<dbReference type="InterPro" id="IPR044913">
    <property type="entry name" value="P_trefoil_dom_sf"/>
</dbReference>
<reference evidence="9" key="2">
    <citation type="submission" date="2015-02" db="UniProtKB">
        <authorList>
            <consortium name="EnsemblMetazoa"/>
        </authorList>
    </citation>
    <scope>IDENTIFICATION</scope>
</reference>
<dbReference type="GO" id="GO:0004558">
    <property type="term" value="F:alpha-1,4-glucosidase activity"/>
    <property type="evidence" value="ECO:0007669"/>
    <property type="project" value="TreeGrafter"/>
</dbReference>
<keyword evidence="3" id="KW-0472">Membrane</keyword>
<dbReference type="SUPFAM" id="SSF51011">
    <property type="entry name" value="Glycosyl hydrolase domain"/>
    <property type="match status" value="1"/>
</dbReference>
<proteinExistence type="inferred from homology"/>
<sequence length="912" mass="104061">MKRKNVILVSVTLIGLLVVAAITVTIILTVIKSYVSMNIPEAPENLGEFYRVDCHPDPGADERRCEERGCQWLPGDASGGADCSFPTTHGYQVVHEPQLNTFGATVLLRKLTNFTLFGRDVQEVRLDVTYVSREIVRLKFTDPKNQRHELPLESYISDDLINKTYSVSFQTKPHFGVVIRRYSPEWEKDFWAKPNQYEIPFVFDSRNPGFVFSDQFLQLSTLLPSWNVFGLGDPRHETLVHDLRRTWGLWTRETIEEMAPGAHPFLISLDTDGKASGIYLRNSHALEMVFRPQPAVTFRTIGGILDFYVFLGPTPEDVVKQYTRIVGRPTLPPYWALGLHYGKEIVNETTLLDLLKDLDKSPIPFDVVHLGHSALKEQKGLSFDHTNFPGLPDRLRILHKDQARRVIVSTWGAVSNTPLSFGNYLPLEEAQKKMILIGGDSPVSGQLNGQSVVYPDYSNQQAALYWSVITKDFYRQLEFDSIHLEKNSPLNELGGTCAKNDINFPPYKPQSVWDFQPLFTKTICLDSKQFSGLHYSLHNLYAHHQAKTAFEGLAHAFPLRRPFIITDSHAPGTGRYAAHFITNTANLWKDLKRSLFNVLELNMLGIPAVGADICGSHGNASETPLLCRRWFQLGAFYPITRIFKFGNDQDYEPVLTSTEIMETARIALNTRYELLPYLYTLFFQASSIGGTVARPMFHEFPLDSKTWSIEDQFLWGRALLISPVMEEGPRFNPVYLPKGRWFDYYSGLEVKQVLNLTTVPRRNDNRVSLHVRGGHVITIHSQLKSTTNNSFPLYLIVALDENNFSEGSLYVDDKESITIKPPLGNGVLLRFLLEKNHLKISTMLDGYDNPEGIYIETVKFWGVRQQVRGVDVNGNPWQSFEFNSQTKTLHVRDLRFRIDSRYNDIRLHFGWD</sequence>
<comment type="subcellular location">
    <subcellularLocation>
        <location evidence="1">Membrane</location>
    </subcellularLocation>
</comment>
<dbReference type="EMBL" id="JH431603">
    <property type="status" value="NOT_ANNOTATED_CDS"/>
    <property type="molecule type" value="Genomic_DNA"/>
</dbReference>
<keyword evidence="5" id="KW-0325">Glycoprotein</keyword>
<dbReference type="InterPro" id="IPR000519">
    <property type="entry name" value="P_trefoil_dom"/>
</dbReference>
<dbReference type="PhylomeDB" id="T1IW06"/>
<evidence type="ECO:0000256" key="5">
    <source>
        <dbReference type="ARBA" id="ARBA00023180"/>
    </source>
</evidence>
<accession>T1IW06</accession>
<evidence type="ECO:0000313" key="9">
    <source>
        <dbReference type="EnsemblMetazoa" id="SMAR005364-PA"/>
    </source>
</evidence>
<dbReference type="Pfam" id="PF21365">
    <property type="entry name" value="Glyco_hydro_31_3rd"/>
    <property type="match status" value="1"/>
</dbReference>
<dbReference type="Gene3D" id="4.10.110.10">
    <property type="entry name" value="Spasmolytic Protein, domain 1"/>
    <property type="match status" value="1"/>
</dbReference>
<reference evidence="10" key="1">
    <citation type="submission" date="2011-05" db="EMBL/GenBank/DDBJ databases">
        <authorList>
            <person name="Richards S.R."/>
            <person name="Qu J."/>
            <person name="Jiang H."/>
            <person name="Jhangiani S.N."/>
            <person name="Agravi P."/>
            <person name="Goodspeed R."/>
            <person name="Gross S."/>
            <person name="Mandapat C."/>
            <person name="Jackson L."/>
            <person name="Mathew T."/>
            <person name="Pu L."/>
            <person name="Thornton R."/>
            <person name="Saada N."/>
            <person name="Wilczek-Boney K.B."/>
            <person name="Lee S."/>
            <person name="Kovar C."/>
            <person name="Wu Y."/>
            <person name="Scherer S.E."/>
            <person name="Worley K.C."/>
            <person name="Muzny D.M."/>
            <person name="Gibbs R."/>
        </authorList>
    </citation>
    <scope>NUCLEOTIDE SEQUENCE</scope>
    <source>
        <strain evidence="10">Brora</strain>
    </source>
</reference>
<keyword evidence="4" id="KW-1015">Disulfide bond</keyword>
<organism evidence="9 10">
    <name type="scientific">Strigamia maritima</name>
    <name type="common">European centipede</name>
    <name type="synonym">Geophilus maritimus</name>
    <dbReference type="NCBI Taxonomy" id="126957"/>
    <lineage>
        <taxon>Eukaryota</taxon>
        <taxon>Metazoa</taxon>
        <taxon>Ecdysozoa</taxon>
        <taxon>Arthropoda</taxon>
        <taxon>Myriapoda</taxon>
        <taxon>Chilopoda</taxon>
        <taxon>Pleurostigmophora</taxon>
        <taxon>Geophilomorpha</taxon>
        <taxon>Linotaeniidae</taxon>
        <taxon>Strigamia</taxon>
    </lineage>
</organism>
<dbReference type="Pfam" id="PF01055">
    <property type="entry name" value="Glyco_hydro_31_2nd"/>
    <property type="match status" value="1"/>
</dbReference>
<dbReference type="GO" id="GO:0005975">
    <property type="term" value="P:carbohydrate metabolic process"/>
    <property type="evidence" value="ECO:0007669"/>
    <property type="project" value="InterPro"/>
</dbReference>
<dbReference type="PANTHER" id="PTHR22762:SF133">
    <property type="entry name" value="P-TYPE DOMAIN-CONTAINING PROTEIN"/>
    <property type="match status" value="1"/>
</dbReference>
<keyword evidence="7" id="KW-0378">Hydrolase</keyword>
<dbReference type="InterPro" id="IPR011013">
    <property type="entry name" value="Gal_mutarotase_sf_dom"/>
</dbReference>
<dbReference type="SUPFAM" id="SSF51445">
    <property type="entry name" value="(Trans)glycosidases"/>
    <property type="match status" value="1"/>
</dbReference>
<protein>
    <recommendedName>
        <fullName evidence="8">P-type domain-containing protein</fullName>
    </recommendedName>
</protein>
<dbReference type="GO" id="GO:0030246">
    <property type="term" value="F:carbohydrate binding"/>
    <property type="evidence" value="ECO:0007669"/>
    <property type="project" value="InterPro"/>
</dbReference>
<dbReference type="InterPro" id="IPR048395">
    <property type="entry name" value="Glyco_hydro_31_C"/>
</dbReference>
<dbReference type="STRING" id="126957.T1IW06"/>
<dbReference type="PROSITE" id="PS51448">
    <property type="entry name" value="P_TREFOIL_2"/>
    <property type="match status" value="1"/>
</dbReference>
<dbReference type="CDD" id="cd14752">
    <property type="entry name" value="GH31_N"/>
    <property type="match status" value="1"/>
</dbReference>
<dbReference type="Proteomes" id="UP000014500">
    <property type="component" value="Unassembled WGS sequence"/>
</dbReference>
<evidence type="ECO:0000256" key="4">
    <source>
        <dbReference type="ARBA" id="ARBA00023157"/>
    </source>
</evidence>
<dbReference type="SUPFAM" id="SSF74650">
    <property type="entry name" value="Galactose mutarotase-like"/>
    <property type="match status" value="1"/>
</dbReference>
<evidence type="ECO:0000313" key="10">
    <source>
        <dbReference type="Proteomes" id="UP000014500"/>
    </source>
</evidence>
<dbReference type="Gene3D" id="2.60.40.1180">
    <property type="entry name" value="Golgi alpha-mannosidase II"/>
    <property type="match status" value="2"/>
</dbReference>
<dbReference type="PANTHER" id="PTHR22762">
    <property type="entry name" value="ALPHA-GLUCOSIDASE"/>
    <property type="match status" value="1"/>
</dbReference>
<keyword evidence="7" id="KW-0326">Glycosidase</keyword>
<dbReference type="Pfam" id="PF00088">
    <property type="entry name" value="Trefoil"/>
    <property type="match status" value="1"/>
</dbReference>
<dbReference type="eggNOG" id="KOG1065">
    <property type="taxonomic scope" value="Eukaryota"/>
</dbReference>
<dbReference type="EnsemblMetazoa" id="SMAR005364-RA">
    <property type="protein sequence ID" value="SMAR005364-PA"/>
    <property type="gene ID" value="SMAR005364"/>
</dbReference>
<comment type="similarity">
    <text evidence="2 7">Belongs to the glycosyl hydrolase 31 family.</text>
</comment>